<proteinExistence type="predicted"/>
<sequence>MHQLDELSGAMKSTDGKFDTFRAVIHPWQCDVMGHMATRHYSPMFEDASYHLFSMMGVSGERDDGLGWADVRQEYEYLKEVRRGDLLLLQSYPVKLGSKSITYVHEMKDAESDDLKTRVTTISVRFDLKARSAVPIEDEIRQRIEANLLISALSE</sequence>
<dbReference type="EMBL" id="PJCH01000015">
    <property type="protein sequence ID" value="PQA86547.1"/>
    <property type="molecule type" value="Genomic_DNA"/>
</dbReference>
<dbReference type="SUPFAM" id="SSF54637">
    <property type="entry name" value="Thioesterase/thiol ester dehydrase-isomerase"/>
    <property type="match status" value="1"/>
</dbReference>
<protein>
    <submittedName>
        <fullName evidence="1">Uncharacterized protein</fullName>
    </submittedName>
</protein>
<accession>A0A2S7K221</accession>
<comment type="caution">
    <text evidence="1">The sequence shown here is derived from an EMBL/GenBank/DDBJ whole genome shotgun (WGS) entry which is preliminary data.</text>
</comment>
<dbReference type="AlphaFoldDB" id="A0A2S7K221"/>
<dbReference type="Gene3D" id="3.10.129.10">
    <property type="entry name" value="Hotdog Thioesterase"/>
    <property type="match status" value="1"/>
</dbReference>
<evidence type="ECO:0000313" key="1">
    <source>
        <dbReference type="EMBL" id="PQA86547.1"/>
    </source>
</evidence>
<gene>
    <name evidence="1" type="ORF">CW354_19695</name>
</gene>
<dbReference type="CDD" id="cd00586">
    <property type="entry name" value="4HBT"/>
    <property type="match status" value="1"/>
</dbReference>
<dbReference type="InterPro" id="IPR029069">
    <property type="entry name" value="HotDog_dom_sf"/>
</dbReference>
<name>A0A2S7K221_9PROT</name>
<keyword evidence="2" id="KW-1185">Reference proteome</keyword>
<dbReference type="Proteomes" id="UP000239504">
    <property type="component" value="Unassembled WGS sequence"/>
</dbReference>
<organism evidence="1 2">
    <name type="scientific">Hyphococcus luteus</name>
    <dbReference type="NCBI Taxonomy" id="2058213"/>
    <lineage>
        <taxon>Bacteria</taxon>
        <taxon>Pseudomonadati</taxon>
        <taxon>Pseudomonadota</taxon>
        <taxon>Alphaproteobacteria</taxon>
        <taxon>Parvularculales</taxon>
        <taxon>Parvularculaceae</taxon>
        <taxon>Hyphococcus</taxon>
    </lineage>
</organism>
<evidence type="ECO:0000313" key="2">
    <source>
        <dbReference type="Proteomes" id="UP000239504"/>
    </source>
</evidence>
<dbReference type="Pfam" id="PF13279">
    <property type="entry name" value="4HBT_2"/>
    <property type="match status" value="1"/>
</dbReference>
<reference evidence="1 2" key="1">
    <citation type="submission" date="2017-12" db="EMBL/GenBank/DDBJ databases">
        <authorList>
            <person name="Hurst M.R.H."/>
        </authorList>
    </citation>
    <scope>NUCLEOTIDE SEQUENCE [LARGE SCALE GENOMIC DNA]</scope>
    <source>
        <strain evidence="1 2">SY-3-19</strain>
    </source>
</reference>